<comment type="caution">
    <text evidence="2">The sequence shown here is derived from an EMBL/GenBank/DDBJ whole genome shotgun (WGS) entry which is preliminary data.</text>
</comment>
<keyword evidence="3" id="KW-1185">Reference proteome</keyword>
<reference evidence="2" key="1">
    <citation type="submission" date="2022-03" db="EMBL/GenBank/DDBJ databases">
        <title>Draft genome sequence of Aduncisulcus paluster, a free-living microaerophilic Fornicata.</title>
        <authorList>
            <person name="Yuyama I."/>
            <person name="Kume K."/>
            <person name="Tamura T."/>
            <person name="Inagaki Y."/>
            <person name="Hashimoto T."/>
        </authorList>
    </citation>
    <scope>NUCLEOTIDE SEQUENCE</scope>
    <source>
        <strain evidence="2">NY0171</strain>
    </source>
</reference>
<dbReference type="SUPFAM" id="SSF55486">
    <property type="entry name" value="Metalloproteases ('zincins'), catalytic domain"/>
    <property type="match status" value="1"/>
</dbReference>
<protein>
    <submittedName>
        <fullName evidence="2">Peptidase M4 like protein</fullName>
    </submittedName>
</protein>
<name>A0ABQ5K131_9EUKA</name>
<dbReference type="InterPro" id="IPR050728">
    <property type="entry name" value="Zinc_Metalloprotease_M4"/>
</dbReference>
<dbReference type="InterPro" id="IPR023612">
    <property type="entry name" value="Peptidase_M4"/>
</dbReference>
<dbReference type="InterPro" id="IPR013856">
    <property type="entry name" value="Peptidase_M4_domain"/>
</dbReference>
<proteinExistence type="predicted"/>
<feature type="domain" description="Peptidase M4" evidence="1">
    <location>
        <begin position="13"/>
        <end position="91"/>
    </location>
</feature>
<organism evidence="2 3">
    <name type="scientific">Aduncisulcus paluster</name>
    <dbReference type="NCBI Taxonomy" id="2918883"/>
    <lineage>
        <taxon>Eukaryota</taxon>
        <taxon>Metamonada</taxon>
        <taxon>Carpediemonas-like organisms</taxon>
        <taxon>Aduncisulcus</taxon>
    </lineage>
</organism>
<dbReference type="PRINTS" id="PR00730">
    <property type="entry name" value="THERMOLYSIN"/>
</dbReference>
<dbReference type="Gene3D" id="3.10.170.10">
    <property type="match status" value="1"/>
</dbReference>
<gene>
    <name evidence="2" type="ORF">ADUPG1_004537</name>
</gene>
<feature type="non-terminal residue" evidence="2">
    <location>
        <position position="91"/>
    </location>
</feature>
<dbReference type="PANTHER" id="PTHR33794">
    <property type="entry name" value="BACILLOLYSIN"/>
    <property type="match status" value="1"/>
</dbReference>
<evidence type="ECO:0000313" key="3">
    <source>
        <dbReference type="Proteomes" id="UP001057375"/>
    </source>
</evidence>
<evidence type="ECO:0000259" key="1">
    <source>
        <dbReference type="Pfam" id="PF01447"/>
    </source>
</evidence>
<accession>A0ABQ5K131</accession>
<sequence length="91" mass="10424">MMIRVVAASYDYDAVAVDAHVNAAIVYDYYNDIHNRRSYDDNDSRIKSTVHYQRDYVNAFWNGSQMVYGDGDGQEYYPFAAALDVVGHELT</sequence>
<dbReference type="EMBL" id="BQXS01006868">
    <property type="protein sequence ID" value="GKT23226.1"/>
    <property type="molecule type" value="Genomic_DNA"/>
</dbReference>
<evidence type="ECO:0000313" key="2">
    <source>
        <dbReference type="EMBL" id="GKT23226.1"/>
    </source>
</evidence>
<dbReference type="Proteomes" id="UP001057375">
    <property type="component" value="Unassembled WGS sequence"/>
</dbReference>
<dbReference type="Pfam" id="PF01447">
    <property type="entry name" value="Peptidase_M4"/>
    <property type="match status" value="1"/>
</dbReference>
<dbReference type="PANTHER" id="PTHR33794:SF1">
    <property type="entry name" value="BACILLOLYSIN"/>
    <property type="match status" value="1"/>
</dbReference>